<feature type="domain" description="FAD-binding PCMH-type" evidence="7">
    <location>
        <begin position="147"/>
        <end position="326"/>
    </location>
</feature>
<organism evidence="8 9">
    <name type="scientific">Alternaria alternata</name>
    <name type="common">Alternaria rot fungus</name>
    <name type="synonym">Torula alternata</name>
    <dbReference type="NCBI Taxonomy" id="5599"/>
    <lineage>
        <taxon>Eukaryota</taxon>
        <taxon>Fungi</taxon>
        <taxon>Dikarya</taxon>
        <taxon>Ascomycota</taxon>
        <taxon>Pezizomycotina</taxon>
        <taxon>Dothideomycetes</taxon>
        <taxon>Pleosporomycetidae</taxon>
        <taxon>Pleosporales</taxon>
        <taxon>Pleosporineae</taxon>
        <taxon>Pleosporaceae</taxon>
        <taxon>Alternaria</taxon>
        <taxon>Alternaria sect. Alternaria</taxon>
        <taxon>Alternaria alternata complex</taxon>
    </lineage>
</organism>
<feature type="signal peptide" evidence="6">
    <location>
        <begin position="1"/>
        <end position="20"/>
    </location>
</feature>
<accession>A0A177DB46</accession>
<dbReference type="PROSITE" id="PS51387">
    <property type="entry name" value="FAD_PCMH"/>
    <property type="match status" value="1"/>
</dbReference>
<dbReference type="Pfam" id="PF01565">
    <property type="entry name" value="FAD_binding_4"/>
    <property type="match status" value="1"/>
</dbReference>
<keyword evidence="5" id="KW-0560">Oxidoreductase</keyword>
<keyword evidence="3" id="KW-0285">Flavoprotein</keyword>
<dbReference type="InterPro" id="IPR050416">
    <property type="entry name" value="FAD-linked_Oxidoreductase"/>
</dbReference>
<dbReference type="VEuPathDB" id="FungiDB:CC77DRAFT_402917"/>
<keyword evidence="9" id="KW-1185">Reference proteome</keyword>
<comment type="similarity">
    <text evidence="2">Belongs to the oxygen-dependent FAD-linked oxidoreductase family.</text>
</comment>
<dbReference type="STRING" id="5599.A0A177DB46"/>
<evidence type="ECO:0000256" key="3">
    <source>
        <dbReference type="ARBA" id="ARBA00022630"/>
    </source>
</evidence>
<dbReference type="InterPro" id="IPR016166">
    <property type="entry name" value="FAD-bd_PCMH"/>
</dbReference>
<sequence length="626" mass="67859">MMVSSFSLSSILLLAQAAFAYNFLYESIQLEESDVAGNPDLAFGEATGASIPSCKNYPGYDGWPSSTQWSALNVSLGGTLLKGIPPAAACYQGEYKDATKCANVKRRQSDALFFKEDPLIPFLSWTLDNPCSVPTSSAAPSQSECKLLSFPAYVVNVTTTKDVQMAVNFARNNNIRLTIKNTGHDFLGRNTGGGALQVWVHRMKAFEYLPTYKVGQYSGQAARVGAALEQHEVFSYMGGACITLLAPGSSTVGAYGGYMQGGGFSYITSKYGLMADQVLALEVVTADGRFVHADPTENSDLFFAIRGGGPGNFGIVTSVIVKAYPPTTIARSDFTFQTGAVSGNDKTTVRVSKDTFWKGMGIYFSHNLRINDAKGIMSNYITTTGGAFTLSSQITKPGVTVKEMKELMAPLIQDLNDIGIPLVNPEPKFWNTYADFGSAPPSGGIQNSRLVSRLVPRSNFEDPTSQSFNATMTAIRLYVEEGGYSFHSVDYAPTHETAGYPGSSSAISPHLRNAVMHMTGWDTRQYGADLSDEIAKSSHARLNSYVQKLRDVTPLSGAYMNEADVAEPNFQDSLYGANYDRLLSIKKERDPWGLFYAVTGVGSEKWVVEGTRGLPTQQGRLCRADM</sequence>
<name>A0A177DB46_ALTAL</name>
<dbReference type="PANTHER" id="PTHR42973:SF39">
    <property type="entry name" value="FAD-BINDING PCMH-TYPE DOMAIN-CONTAINING PROTEIN"/>
    <property type="match status" value="1"/>
</dbReference>
<dbReference type="Gene3D" id="3.30.465.10">
    <property type="match status" value="2"/>
</dbReference>
<dbReference type="OMA" id="AYGGFMQ"/>
<evidence type="ECO:0000256" key="4">
    <source>
        <dbReference type="ARBA" id="ARBA00022827"/>
    </source>
</evidence>
<dbReference type="InterPro" id="IPR006094">
    <property type="entry name" value="Oxid_FAD_bind_N"/>
</dbReference>
<dbReference type="GO" id="GO:0071949">
    <property type="term" value="F:FAD binding"/>
    <property type="evidence" value="ECO:0007669"/>
    <property type="project" value="InterPro"/>
</dbReference>
<dbReference type="InterPro" id="IPR012951">
    <property type="entry name" value="BBE"/>
</dbReference>
<dbReference type="Pfam" id="PF08031">
    <property type="entry name" value="BBE"/>
    <property type="match status" value="1"/>
</dbReference>
<evidence type="ECO:0000256" key="6">
    <source>
        <dbReference type="SAM" id="SignalP"/>
    </source>
</evidence>
<dbReference type="InterPro" id="IPR016169">
    <property type="entry name" value="FAD-bd_PCMH_sub2"/>
</dbReference>
<feature type="chain" id="PRO_5008059198" evidence="6">
    <location>
        <begin position="21"/>
        <end position="626"/>
    </location>
</feature>
<dbReference type="InterPro" id="IPR036318">
    <property type="entry name" value="FAD-bd_PCMH-like_sf"/>
</dbReference>
<dbReference type="PANTHER" id="PTHR42973">
    <property type="entry name" value="BINDING OXIDOREDUCTASE, PUTATIVE (AFU_ORTHOLOGUE AFUA_1G17690)-RELATED"/>
    <property type="match status" value="1"/>
</dbReference>
<proteinExistence type="inferred from homology"/>
<dbReference type="Proteomes" id="UP000077248">
    <property type="component" value="Unassembled WGS sequence"/>
</dbReference>
<dbReference type="EMBL" id="KV441490">
    <property type="protein sequence ID" value="OAG16370.1"/>
    <property type="molecule type" value="Genomic_DNA"/>
</dbReference>
<keyword evidence="6" id="KW-0732">Signal</keyword>
<dbReference type="GO" id="GO:0016491">
    <property type="term" value="F:oxidoreductase activity"/>
    <property type="evidence" value="ECO:0007669"/>
    <property type="project" value="UniProtKB-KW"/>
</dbReference>
<protein>
    <submittedName>
        <fullName evidence="8">FAD/FMN-containing isoamyl alcohol oxidase-like protein MreA</fullName>
    </submittedName>
</protein>
<dbReference type="KEGG" id="aalt:CC77DRAFT_402917"/>
<evidence type="ECO:0000313" key="9">
    <source>
        <dbReference type="Proteomes" id="UP000077248"/>
    </source>
</evidence>
<evidence type="ECO:0000259" key="7">
    <source>
        <dbReference type="PROSITE" id="PS51387"/>
    </source>
</evidence>
<evidence type="ECO:0000256" key="2">
    <source>
        <dbReference type="ARBA" id="ARBA00005466"/>
    </source>
</evidence>
<comment type="cofactor">
    <cofactor evidence="1">
        <name>FAD</name>
        <dbReference type="ChEBI" id="CHEBI:57692"/>
    </cofactor>
</comment>
<evidence type="ECO:0000256" key="5">
    <source>
        <dbReference type="ARBA" id="ARBA00023002"/>
    </source>
</evidence>
<gene>
    <name evidence="8" type="ORF">CC77DRAFT_402917</name>
</gene>
<dbReference type="AlphaFoldDB" id="A0A177DB46"/>
<keyword evidence="4" id="KW-0274">FAD</keyword>
<dbReference type="RefSeq" id="XP_018381791.1">
    <property type="nucleotide sequence ID" value="XM_018531559.1"/>
</dbReference>
<evidence type="ECO:0000313" key="8">
    <source>
        <dbReference type="EMBL" id="OAG16370.1"/>
    </source>
</evidence>
<evidence type="ECO:0000256" key="1">
    <source>
        <dbReference type="ARBA" id="ARBA00001974"/>
    </source>
</evidence>
<dbReference type="SUPFAM" id="SSF56176">
    <property type="entry name" value="FAD-binding/transporter-associated domain-like"/>
    <property type="match status" value="1"/>
</dbReference>
<reference evidence="8 9" key="1">
    <citation type="submission" date="2016-05" db="EMBL/GenBank/DDBJ databases">
        <title>Comparative analysis of secretome profiles of manganese(II)-oxidizing ascomycete fungi.</title>
        <authorList>
            <consortium name="DOE Joint Genome Institute"/>
            <person name="Zeiner C.A."/>
            <person name="Purvine S.O."/>
            <person name="Zink E.M."/>
            <person name="Wu S."/>
            <person name="Pasa-Tolic L."/>
            <person name="Chaput D.L."/>
            <person name="Haridas S."/>
            <person name="Grigoriev I.V."/>
            <person name="Santelli C.M."/>
            <person name="Hansel C.M."/>
        </authorList>
    </citation>
    <scope>NUCLEOTIDE SEQUENCE [LARGE SCALE GENOMIC DNA]</scope>
    <source>
        <strain evidence="8 9">SRC1lrK2f</strain>
    </source>
</reference>
<dbReference type="GeneID" id="29117153"/>